<dbReference type="InterPro" id="IPR014314">
    <property type="entry name" value="Succ_DH_cytb556"/>
</dbReference>
<evidence type="ECO:0000256" key="10">
    <source>
        <dbReference type="ARBA" id="ARBA00023136"/>
    </source>
</evidence>
<evidence type="ECO:0000256" key="6">
    <source>
        <dbReference type="ARBA" id="ARBA00022692"/>
    </source>
</evidence>
<dbReference type="GO" id="GO:0046872">
    <property type="term" value="F:metal ion binding"/>
    <property type="evidence" value="ECO:0007669"/>
    <property type="project" value="UniProtKB-KW"/>
</dbReference>
<accession>A0A2A2SG59</accession>
<protein>
    <recommendedName>
        <fullName evidence="4">Succinate dehydrogenase cytochrome b556 subunit</fullName>
    </recommendedName>
</protein>
<proteinExistence type="inferred from homology"/>
<dbReference type="NCBIfam" id="TIGR02970">
    <property type="entry name" value="succ_dehyd_cytB"/>
    <property type="match status" value="1"/>
</dbReference>
<keyword evidence="8 13" id="KW-1133">Transmembrane helix</keyword>
<evidence type="ECO:0000256" key="4">
    <source>
        <dbReference type="ARBA" id="ARBA00020076"/>
    </source>
</evidence>
<dbReference type="RefSeq" id="WP_095998434.1">
    <property type="nucleotide sequence ID" value="NZ_NSLI01000003.1"/>
</dbReference>
<dbReference type="Proteomes" id="UP000218151">
    <property type="component" value="Unassembled WGS sequence"/>
</dbReference>
<evidence type="ECO:0000256" key="13">
    <source>
        <dbReference type="SAM" id="Phobius"/>
    </source>
</evidence>
<keyword evidence="5 12" id="KW-0349">Heme</keyword>
<dbReference type="InterPro" id="IPR000701">
    <property type="entry name" value="SuccDH_FuR_B_TM-su"/>
</dbReference>
<evidence type="ECO:0000256" key="9">
    <source>
        <dbReference type="ARBA" id="ARBA00023004"/>
    </source>
</evidence>
<keyword evidence="9 12" id="KW-0408">Iron</keyword>
<evidence type="ECO:0000256" key="8">
    <source>
        <dbReference type="ARBA" id="ARBA00022989"/>
    </source>
</evidence>
<keyword evidence="7 12" id="KW-0479">Metal-binding</keyword>
<evidence type="ECO:0000256" key="5">
    <source>
        <dbReference type="ARBA" id="ARBA00022617"/>
    </source>
</evidence>
<comment type="similarity">
    <text evidence="3">Belongs to the cytochrome b560 family.</text>
</comment>
<evidence type="ECO:0000256" key="12">
    <source>
        <dbReference type="PIRSR" id="PIRSR000178-1"/>
    </source>
</evidence>
<dbReference type="Gene3D" id="1.20.1300.10">
    <property type="entry name" value="Fumarate reductase/succinate dehydrogenase, transmembrane subunit"/>
    <property type="match status" value="1"/>
</dbReference>
<evidence type="ECO:0000313" key="14">
    <source>
        <dbReference type="EMBL" id="PAX08192.1"/>
    </source>
</evidence>
<comment type="subcellular location">
    <subcellularLocation>
        <location evidence="2">Membrane</location>
        <topology evidence="2">Multi-pass membrane protein</topology>
    </subcellularLocation>
</comment>
<organism evidence="14 15">
    <name type="scientific">Sphingomonas lenta</name>
    <dbReference type="NCBI Taxonomy" id="1141887"/>
    <lineage>
        <taxon>Bacteria</taxon>
        <taxon>Pseudomonadati</taxon>
        <taxon>Pseudomonadota</taxon>
        <taxon>Alphaproteobacteria</taxon>
        <taxon>Sphingomonadales</taxon>
        <taxon>Sphingomonadaceae</taxon>
        <taxon>Sphingomonas</taxon>
    </lineage>
</organism>
<evidence type="ECO:0000256" key="11">
    <source>
        <dbReference type="ARBA" id="ARBA00025912"/>
    </source>
</evidence>
<dbReference type="PANTHER" id="PTHR10978:SF5">
    <property type="entry name" value="SUCCINATE DEHYDROGENASE CYTOCHROME B560 SUBUNIT, MITOCHONDRIAL"/>
    <property type="match status" value="1"/>
</dbReference>
<evidence type="ECO:0000256" key="1">
    <source>
        <dbReference type="ARBA" id="ARBA00004050"/>
    </source>
</evidence>
<dbReference type="PIRSF" id="PIRSF000178">
    <property type="entry name" value="SDH_cyt_b560"/>
    <property type="match status" value="1"/>
</dbReference>
<comment type="function">
    <text evidence="1">Membrane-anchoring subunit of succinate dehydrogenase (SDH).</text>
</comment>
<dbReference type="SUPFAM" id="SSF81343">
    <property type="entry name" value="Fumarate reductase respiratory complex transmembrane subunits"/>
    <property type="match status" value="1"/>
</dbReference>
<keyword evidence="15" id="KW-1185">Reference proteome</keyword>
<evidence type="ECO:0000256" key="2">
    <source>
        <dbReference type="ARBA" id="ARBA00004141"/>
    </source>
</evidence>
<dbReference type="GO" id="GO:0009055">
    <property type="term" value="F:electron transfer activity"/>
    <property type="evidence" value="ECO:0007669"/>
    <property type="project" value="InterPro"/>
</dbReference>
<dbReference type="EMBL" id="NSLI01000003">
    <property type="protein sequence ID" value="PAX08192.1"/>
    <property type="molecule type" value="Genomic_DNA"/>
</dbReference>
<name>A0A2A2SG59_9SPHN</name>
<feature type="transmembrane region" description="Helical" evidence="13">
    <location>
        <begin position="113"/>
        <end position="133"/>
    </location>
</feature>
<dbReference type="GO" id="GO:0016020">
    <property type="term" value="C:membrane"/>
    <property type="evidence" value="ECO:0007669"/>
    <property type="project" value="UniProtKB-SubCell"/>
</dbReference>
<dbReference type="GO" id="GO:0006099">
    <property type="term" value="P:tricarboxylic acid cycle"/>
    <property type="evidence" value="ECO:0007669"/>
    <property type="project" value="InterPro"/>
</dbReference>
<sequence length="136" mass="14656">MASRPQARPLSPHLTIWKWGPHMAASIAHRVTGVGMALVGVPLFVWWLASVAGGAEAYGTFRDVFTVASGKLNIVGWVVGIGLTFAFFEHMATGVRHLVLDTGAGYELKRNKIGALACPVIALVLTAAFWLWMGLR</sequence>
<dbReference type="Pfam" id="PF01127">
    <property type="entry name" value="Sdh_cyt"/>
    <property type="match status" value="1"/>
</dbReference>
<dbReference type="AlphaFoldDB" id="A0A2A2SG59"/>
<gene>
    <name evidence="14" type="primary">sdhC</name>
    <name evidence="14" type="ORF">CKY28_11505</name>
</gene>
<comment type="caution">
    <text evidence="14">The sequence shown here is derived from an EMBL/GenBank/DDBJ whole genome shotgun (WGS) entry which is preliminary data.</text>
</comment>
<dbReference type="PANTHER" id="PTHR10978">
    <property type="entry name" value="SUCCINATE DEHYDROGENASE CYTOCHROME B560 SUBUNIT"/>
    <property type="match status" value="1"/>
</dbReference>
<comment type="subunit">
    <text evidence="11">Part of an enzyme complex containing four subunits: a flavoprotein, an iron-sulfur protein, plus two membrane-anchoring proteins, SdhC and SdhD. The complex can form homotrimers.</text>
</comment>
<dbReference type="OrthoDB" id="9799441at2"/>
<feature type="transmembrane region" description="Helical" evidence="13">
    <location>
        <begin position="74"/>
        <end position="92"/>
    </location>
</feature>
<dbReference type="InterPro" id="IPR034804">
    <property type="entry name" value="SQR/QFR_C/D"/>
</dbReference>
<dbReference type="InterPro" id="IPR018495">
    <property type="entry name" value="Succ_DH_cyt_bsu_CS"/>
</dbReference>
<reference evidence="15" key="1">
    <citation type="submission" date="2017-09" db="EMBL/GenBank/DDBJ databases">
        <authorList>
            <person name="Feng G."/>
            <person name="Zhu H."/>
        </authorList>
    </citation>
    <scope>NUCLEOTIDE SEQUENCE [LARGE SCALE GENOMIC DNA]</scope>
    <source>
        <strain evidence="15">1PNM-20</strain>
    </source>
</reference>
<feature type="binding site" description="axial binding residue" evidence="12">
    <location>
        <position position="90"/>
    </location>
    <ligand>
        <name>heme</name>
        <dbReference type="ChEBI" id="CHEBI:30413"/>
        <note>ligand shared with second transmembrane subunit</note>
    </ligand>
    <ligandPart>
        <name>Fe</name>
        <dbReference type="ChEBI" id="CHEBI:18248"/>
    </ligandPart>
</feature>
<evidence type="ECO:0000313" key="15">
    <source>
        <dbReference type="Proteomes" id="UP000218151"/>
    </source>
</evidence>
<evidence type="ECO:0000256" key="7">
    <source>
        <dbReference type="ARBA" id="ARBA00022723"/>
    </source>
</evidence>
<keyword evidence="10 13" id="KW-0472">Membrane</keyword>
<dbReference type="CDD" id="cd03499">
    <property type="entry name" value="SQR_TypeC_SdhC"/>
    <property type="match status" value="1"/>
</dbReference>
<feature type="transmembrane region" description="Helical" evidence="13">
    <location>
        <begin position="31"/>
        <end position="54"/>
    </location>
</feature>
<comment type="cofactor">
    <cofactor evidence="12">
        <name>heme</name>
        <dbReference type="ChEBI" id="CHEBI:30413"/>
    </cofactor>
    <text evidence="12">The heme is bound between the two transmembrane subunits.</text>
</comment>
<dbReference type="PROSITE" id="PS01000">
    <property type="entry name" value="SDH_CYT_1"/>
    <property type="match status" value="1"/>
</dbReference>
<evidence type="ECO:0000256" key="3">
    <source>
        <dbReference type="ARBA" id="ARBA00007244"/>
    </source>
</evidence>
<keyword evidence="6 13" id="KW-0812">Transmembrane</keyword>